<evidence type="ECO:0000313" key="1">
    <source>
        <dbReference type="EMBL" id="KAF4671069.1"/>
    </source>
</evidence>
<dbReference type="Pfam" id="PF20525">
    <property type="entry name" value="DUF6740"/>
    <property type="match status" value="1"/>
</dbReference>
<dbReference type="InterPro" id="IPR046628">
    <property type="entry name" value="DUF6740"/>
</dbReference>
<dbReference type="Proteomes" id="UP000591131">
    <property type="component" value="Unassembled WGS sequence"/>
</dbReference>
<name>A0A7J6MHJ7_PERCH</name>
<gene>
    <name evidence="1" type="ORF">FOL47_001734</name>
</gene>
<proteinExistence type="predicted"/>
<reference evidence="1 2" key="1">
    <citation type="submission" date="2020-04" db="EMBL/GenBank/DDBJ databases">
        <title>Perkinsus chesapeaki whole genome sequence.</title>
        <authorList>
            <person name="Bogema D.R."/>
        </authorList>
    </citation>
    <scope>NUCLEOTIDE SEQUENCE [LARGE SCALE GENOMIC DNA]</scope>
    <source>
        <strain evidence="1">ATCC PRA-425</strain>
    </source>
</reference>
<protein>
    <submittedName>
        <fullName evidence="1">Uncharacterized protein</fullName>
    </submittedName>
</protein>
<organism evidence="1 2">
    <name type="scientific">Perkinsus chesapeaki</name>
    <name type="common">Clam parasite</name>
    <name type="synonym">Perkinsus andrewsi</name>
    <dbReference type="NCBI Taxonomy" id="330153"/>
    <lineage>
        <taxon>Eukaryota</taxon>
        <taxon>Sar</taxon>
        <taxon>Alveolata</taxon>
        <taxon>Perkinsozoa</taxon>
        <taxon>Perkinsea</taxon>
        <taxon>Perkinsida</taxon>
        <taxon>Perkinsidae</taxon>
        <taxon>Perkinsus</taxon>
    </lineage>
</organism>
<dbReference type="EMBL" id="JAAPAO010000142">
    <property type="protein sequence ID" value="KAF4671069.1"/>
    <property type="molecule type" value="Genomic_DNA"/>
</dbReference>
<comment type="caution">
    <text evidence="1">The sequence shown here is derived from an EMBL/GenBank/DDBJ whole genome shotgun (WGS) entry which is preliminary data.</text>
</comment>
<dbReference type="AlphaFoldDB" id="A0A7J6MHJ7"/>
<evidence type="ECO:0000313" key="2">
    <source>
        <dbReference type="Proteomes" id="UP000591131"/>
    </source>
</evidence>
<sequence>MKLYGLSLSVACFAIAAREPSRLLGPRRLTTITYPKGCTPENKPDDQVFCVTANLDASEGLRLDLSVNIFDAEDTSKSTHLDLQASLNGSTPTGLNITGGGCANVFNNGFDGVLEGTVQLCFEPSPEGTGELDPNTGYWHASLGASVEGTVTIFGKDNHVGTSDTVDVHFGPNFDFGFAVSLEKSTEAKKRQGVAAGLSLDLNTVNNTIFNWELAAKAKARVWFHPFIDKEKEFDLFKKEFQIPLR</sequence>
<accession>A0A7J6MHJ7</accession>
<keyword evidence="2" id="KW-1185">Reference proteome</keyword>